<accession>A0A6N1BJK8</accession>
<feature type="domain" description="Cytochrome c assembly protein" evidence="2">
    <location>
        <begin position="104"/>
        <end position="323"/>
    </location>
</feature>
<evidence type="ECO:0000259" key="2">
    <source>
        <dbReference type="Pfam" id="PF01578"/>
    </source>
</evidence>
<reference evidence="3 5" key="1">
    <citation type="submission" date="2020-05" db="EMBL/GenBank/DDBJ databases">
        <title>MicrobeNet Type strains.</title>
        <authorList>
            <person name="Nicholson A.C."/>
        </authorList>
    </citation>
    <scope>NUCLEOTIDE SEQUENCE [LARGE SCALE GENOMIC DNA]</scope>
    <source>
        <strain evidence="3 5">ATCC 700815</strain>
    </source>
</reference>
<dbReference type="GeneID" id="70691257"/>
<protein>
    <submittedName>
        <fullName evidence="3">Cytochrome c biogenesis protein CcsA</fullName>
    </submittedName>
</protein>
<evidence type="ECO:0000313" key="3">
    <source>
        <dbReference type="EMBL" id="NNH11839.1"/>
    </source>
</evidence>
<sequence>MAIVLYALTALLYCALAYHGWATRHAGLAATTAGGPVGGPAGGPILGGQPGSMVLVPGPAPGGSAEGQPAWWHLLMVAVLASHGMLLHETIFPADRMVFGFAFALSAMLWLGVGIYWIESFFFSLAGLGLVVIPVAMLASLMPLAFPGAQILGYAARPLFKLHFIIANVAYGLFTLAAFHAFLMLLVERRLHGFNRGHGVHVPGGAMAAGAPQQAGWLGRWLDLLPPLLTLEKLLFRLIAAGFVLLTLTIASGLLFSEELFGRVFRFDHKTVFALVSWVMFAGILAGRRFYGWRGRVALRWVIASFCILLLAYVGSRFVIEVILHRL</sequence>
<dbReference type="InterPro" id="IPR052372">
    <property type="entry name" value="YpjD/HemX"/>
</dbReference>
<dbReference type="EMBL" id="JABEMD010000020">
    <property type="protein sequence ID" value="NNH11839.1"/>
    <property type="molecule type" value="Genomic_DNA"/>
</dbReference>
<dbReference type="PANTHER" id="PTHR38034:SF1">
    <property type="entry name" value="INNER MEMBRANE PROTEIN YPJD"/>
    <property type="match status" value="1"/>
</dbReference>
<dbReference type="PANTHER" id="PTHR38034">
    <property type="entry name" value="INNER MEMBRANE PROTEIN YPJD"/>
    <property type="match status" value="1"/>
</dbReference>
<dbReference type="InterPro" id="IPR002541">
    <property type="entry name" value="Cyt_c_assembly"/>
</dbReference>
<organism evidence="3 5">
    <name type="scientific">Cupriavidus gilardii</name>
    <dbReference type="NCBI Taxonomy" id="82541"/>
    <lineage>
        <taxon>Bacteria</taxon>
        <taxon>Pseudomonadati</taxon>
        <taxon>Pseudomonadota</taxon>
        <taxon>Betaproteobacteria</taxon>
        <taxon>Burkholderiales</taxon>
        <taxon>Burkholderiaceae</taxon>
        <taxon>Cupriavidus</taxon>
    </lineage>
</organism>
<evidence type="ECO:0000313" key="6">
    <source>
        <dbReference type="Proteomes" id="UP001056648"/>
    </source>
</evidence>
<feature type="transmembrane region" description="Helical" evidence="1">
    <location>
        <begin position="297"/>
        <end position="320"/>
    </location>
</feature>
<keyword evidence="1" id="KW-0472">Membrane</keyword>
<keyword evidence="1" id="KW-0812">Transmembrane</keyword>
<evidence type="ECO:0000256" key="1">
    <source>
        <dbReference type="SAM" id="Phobius"/>
    </source>
</evidence>
<dbReference type="Proteomes" id="UP000542973">
    <property type="component" value="Unassembled WGS sequence"/>
</dbReference>
<dbReference type="GO" id="GO:0020037">
    <property type="term" value="F:heme binding"/>
    <property type="evidence" value="ECO:0007669"/>
    <property type="project" value="InterPro"/>
</dbReference>
<dbReference type="EMBL" id="CP098736">
    <property type="protein sequence ID" value="USE80576.1"/>
    <property type="molecule type" value="Genomic_DNA"/>
</dbReference>
<name>A0A6N1BJK8_9BURK</name>
<feature type="transmembrane region" description="Helical" evidence="1">
    <location>
        <begin position="99"/>
        <end position="118"/>
    </location>
</feature>
<reference evidence="4" key="2">
    <citation type="submission" date="2022-06" db="EMBL/GenBank/DDBJ databases">
        <title>Complete genome sequence and characterization of Cupriavidus gilardii QJ1 isolated from contaminating cells.</title>
        <authorList>
            <person name="Qi J."/>
        </authorList>
    </citation>
    <scope>NUCLEOTIDE SEQUENCE</scope>
    <source>
        <strain evidence="4">QJ1</strain>
    </source>
</reference>
<feature type="transmembrane region" description="Helical" evidence="1">
    <location>
        <begin position="124"/>
        <end position="144"/>
    </location>
</feature>
<gene>
    <name evidence="3" type="primary">ccsA</name>
    <name evidence="3" type="ORF">HLB16_13235</name>
    <name evidence="4" type="ORF">NDR89_12495</name>
</gene>
<feature type="transmembrane region" description="Helical" evidence="1">
    <location>
        <begin position="272"/>
        <end position="291"/>
    </location>
</feature>
<dbReference type="Pfam" id="PF01578">
    <property type="entry name" value="Cytochrom_C_asm"/>
    <property type="match status" value="1"/>
</dbReference>
<keyword evidence="6" id="KW-1185">Reference proteome</keyword>
<evidence type="ECO:0000313" key="5">
    <source>
        <dbReference type="Proteomes" id="UP000542973"/>
    </source>
</evidence>
<feature type="transmembrane region" description="Helical" evidence="1">
    <location>
        <begin position="234"/>
        <end position="256"/>
    </location>
</feature>
<feature type="transmembrane region" description="Helical" evidence="1">
    <location>
        <begin position="165"/>
        <end position="187"/>
    </location>
</feature>
<dbReference type="Proteomes" id="UP001056648">
    <property type="component" value="Chromosome 2"/>
</dbReference>
<proteinExistence type="predicted"/>
<dbReference type="AlphaFoldDB" id="A0A6N1BJK8"/>
<dbReference type="RefSeq" id="WP_053822548.1">
    <property type="nucleotide sequence ID" value="NZ_BAAAEB010000027.1"/>
</dbReference>
<evidence type="ECO:0000313" key="4">
    <source>
        <dbReference type="EMBL" id="USE80576.1"/>
    </source>
</evidence>
<keyword evidence="1" id="KW-1133">Transmembrane helix</keyword>
<dbReference type="GO" id="GO:0017004">
    <property type="term" value="P:cytochrome complex assembly"/>
    <property type="evidence" value="ECO:0007669"/>
    <property type="project" value="InterPro"/>
</dbReference>